<dbReference type="EMBL" id="CP017141">
    <property type="protein sequence ID" value="AOM80119.1"/>
    <property type="molecule type" value="Genomic_DNA"/>
</dbReference>
<dbReference type="Proteomes" id="UP000094313">
    <property type="component" value="Chromosome"/>
</dbReference>
<evidence type="ECO:0000256" key="1">
    <source>
        <dbReference type="SAM" id="Phobius"/>
    </source>
</evidence>
<protein>
    <recommendedName>
        <fullName evidence="4">Thiol-activated cytolysin</fullName>
    </recommendedName>
</protein>
<dbReference type="KEGG" id="psty:BFS30_24930"/>
<dbReference type="PROSITE" id="PS51257">
    <property type="entry name" value="PROKAR_LIPOPROTEIN"/>
    <property type="match status" value="1"/>
</dbReference>
<evidence type="ECO:0000313" key="2">
    <source>
        <dbReference type="EMBL" id="AOM80119.1"/>
    </source>
</evidence>
<evidence type="ECO:0000313" key="3">
    <source>
        <dbReference type="Proteomes" id="UP000094313"/>
    </source>
</evidence>
<organism evidence="2 3">
    <name type="scientific">Pedobacter steynii</name>
    <dbReference type="NCBI Taxonomy" id="430522"/>
    <lineage>
        <taxon>Bacteria</taxon>
        <taxon>Pseudomonadati</taxon>
        <taxon>Bacteroidota</taxon>
        <taxon>Sphingobacteriia</taxon>
        <taxon>Sphingobacteriales</taxon>
        <taxon>Sphingobacteriaceae</taxon>
        <taxon>Pedobacter</taxon>
    </lineage>
</organism>
<dbReference type="AlphaFoldDB" id="A0A1D7QNA8"/>
<keyword evidence="1" id="KW-0812">Transmembrane</keyword>
<sequence>MNNHNRNQLNLITVKLLFFFSVFTILIYSCKKDPVIIKPDPVITPTPEPKPVASNKAFKLDSIRKQIKLRTDIRLVSDSVWKDSTGVTFKVQNVDKEYSFAFSPLFKDSLYVGALASEASLLNGSGRSMPEYRAGKLSYYFSNPWNLEEFQDTFEPSLLATKKFISDVFRNARPRKQVEYSQGARTGFSDYNVVKQQYLKLSAGANINDYLEFSNQSADPRGRLKKKNGFLLYAATINHELVIERSFPYKEIYLNTNGTSITSKDAAVIESLSYGSIALLTIESNHTFGEINAAFTAMTDGQASAEQRAILEQAVSGVFIKGFSPSLERAMKAAKGYEKIKAFYHTIDKGYIEKGLGAPLFYQATNLTTDERIGYHLQTEINFTF</sequence>
<keyword evidence="3" id="KW-1185">Reference proteome</keyword>
<feature type="transmembrane region" description="Helical" evidence="1">
    <location>
        <begin position="12"/>
        <end position="29"/>
    </location>
</feature>
<dbReference type="InterPro" id="IPR036359">
    <property type="entry name" value="Thiol_cytolysin_sf"/>
</dbReference>
<dbReference type="GO" id="GO:0015485">
    <property type="term" value="F:cholesterol binding"/>
    <property type="evidence" value="ECO:0007669"/>
    <property type="project" value="InterPro"/>
</dbReference>
<accession>A0A1D7QNA8</accession>
<keyword evidence="1" id="KW-0472">Membrane</keyword>
<name>A0A1D7QNA8_9SPHI</name>
<dbReference type="RefSeq" id="WP_069381781.1">
    <property type="nucleotide sequence ID" value="NZ_CP017141.1"/>
</dbReference>
<dbReference type="Gene3D" id="3.40.30.40">
    <property type="entry name" value="Perfringolysin"/>
    <property type="match status" value="1"/>
</dbReference>
<evidence type="ECO:0008006" key="4">
    <source>
        <dbReference type="Google" id="ProtNLM"/>
    </source>
</evidence>
<dbReference type="OrthoDB" id="740297at2"/>
<keyword evidence="1" id="KW-1133">Transmembrane helix</keyword>
<reference evidence="2 3" key="1">
    <citation type="submission" date="2016-08" db="EMBL/GenBank/DDBJ databases">
        <authorList>
            <person name="Seilhamer J.J."/>
        </authorList>
    </citation>
    <scope>NUCLEOTIDE SEQUENCE [LARGE SCALE GENOMIC DNA]</scope>
    <source>
        <strain evidence="2 3">DX4</strain>
    </source>
</reference>
<dbReference type="SUPFAM" id="SSF56978">
    <property type="entry name" value="Perfringolysin"/>
    <property type="match status" value="1"/>
</dbReference>
<gene>
    <name evidence="2" type="ORF">BFS30_24930</name>
</gene>
<proteinExistence type="predicted"/>